<proteinExistence type="inferred from homology"/>
<organism evidence="6 7">
    <name type="scientific">Vibrio inusitatus NBRC 102082</name>
    <dbReference type="NCBI Taxonomy" id="1219070"/>
    <lineage>
        <taxon>Bacteria</taxon>
        <taxon>Pseudomonadati</taxon>
        <taxon>Pseudomonadota</taxon>
        <taxon>Gammaproteobacteria</taxon>
        <taxon>Vibrionales</taxon>
        <taxon>Vibrionaceae</taxon>
        <taxon>Vibrio</taxon>
    </lineage>
</organism>
<evidence type="ECO:0000313" key="6">
    <source>
        <dbReference type="EMBL" id="GEA52827.1"/>
    </source>
</evidence>
<evidence type="ECO:0000256" key="2">
    <source>
        <dbReference type="ARBA" id="ARBA00022676"/>
    </source>
</evidence>
<dbReference type="GO" id="GO:0016757">
    <property type="term" value="F:glycosyltransferase activity"/>
    <property type="evidence" value="ECO:0007669"/>
    <property type="project" value="UniProtKB-KW"/>
</dbReference>
<reference evidence="6 7" key="1">
    <citation type="submission" date="2019-06" db="EMBL/GenBank/DDBJ databases">
        <title>Whole genome shotgun sequence of Vibrio inusitatus NBRC 102082.</title>
        <authorList>
            <person name="Hosoyama A."/>
            <person name="Uohara A."/>
            <person name="Ohji S."/>
            <person name="Ichikawa N."/>
        </authorList>
    </citation>
    <scope>NUCLEOTIDE SEQUENCE [LARGE SCALE GENOMIC DNA]</scope>
    <source>
        <strain evidence="6 7">NBRC 102082</strain>
    </source>
</reference>
<keyword evidence="4" id="KW-0812">Transmembrane</keyword>
<feature type="domain" description="Glycosyltransferase 2-like" evidence="5">
    <location>
        <begin position="12"/>
        <end position="111"/>
    </location>
</feature>
<name>A0A4Y3I082_9VIBR</name>
<keyword evidence="4" id="KW-0472">Membrane</keyword>
<dbReference type="Pfam" id="PF00535">
    <property type="entry name" value="Glycos_transf_2"/>
    <property type="match status" value="1"/>
</dbReference>
<accession>A0A4Y3I082</accession>
<comment type="similarity">
    <text evidence="1">Belongs to the glycosyltransferase 2 family.</text>
</comment>
<dbReference type="InterPro" id="IPR001173">
    <property type="entry name" value="Glyco_trans_2-like"/>
</dbReference>
<dbReference type="OrthoDB" id="9801954at2"/>
<dbReference type="AlphaFoldDB" id="A0A4Y3I082"/>
<dbReference type="SUPFAM" id="SSF53448">
    <property type="entry name" value="Nucleotide-diphospho-sugar transferases"/>
    <property type="match status" value="1"/>
</dbReference>
<keyword evidence="4" id="KW-1133">Transmembrane helix</keyword>
<keyword evidence="2" id="KW-0328">Glycosyltransferase</keyword>
<evidence type="ECO:0000256" key="1">
    <source>
        <dbReference type="ARBA" id="ARBA00006739"/>
    </source>
</evidence>
<keyword evidence="7" id="KW-1185">Reference proteome</keyword>
<comment type="caution">
    <text evidence="6">The sequence shown here is derived from an EMBL/GenBank/DDBJ whole genome shotgun (WGS) entry which is preliminary data.</text>
</comment>
<keyword evidence="3 6" id="KW-0808">Transferase</keyword>
<evidence type="ECO:0000256" key="3">
    <source>
        <dbReference type="ARBA" id="ARBA00022679"/>
    </source>
</evidence>
<dbReference type="PANTHER" id="PTHR43179:SF12">
    <property type="entry name" value="GALACTOFURANOSYLTRANSFERASE GLFT2"/>
    <property type="match status" value="1"/>
</dbReference>
<gene>
    <name evidence="6" type="ORF">VIN01S_36310</name>
</gene>
<evidence type="ECO:0000256" key="4">
    <source>
        <dbReference type="SAM" id="Phobius"/>
    </source>
</evidence>
<dbReference type="PANTHER" id="PTHR43179">
    <property type="entry name" value="RHAMNOSYLTRANSFERASE WBBL"/>
    <property type="match status" value="1"/>
</dbReference>
<evidence type="ECO:0000313" key="7">
    <source>
        <dbReference type="Proteomes" id="UP000318717"/>
    </source>
</evidence>
<dbReference type="InterPro" id="IPR029044">
    <property type="entry name" value="Nucleotide-diphossugar_trans"/>
</dbReference>
<dbReference type="EMBL" id="BJLF01000027">
    <property type="protein sequence ID" value="GEA52827.1"/>
    <property type="molecule type" value="Genomic_DNA"/>
</dbReference>
<sequence length="306" mass="34991">MLKPLDVIAVFTTYEPNQALIRNIETMSKQVNSIIIVDDGSKMPISLEILTICSLNKKVTLYRNEENSGIAYSLNRGIEIASNNGFDWAVTMDQDSEPTHDFIYQLCTSLNNLVSRENVALLTPTVVDSSNPRKISKLLINNKKIYFELTDMSYRDRDDLILAITSGCLTSIPKIKVVGGFPTEYFIDYVDSFLSLKLIQSGYKIAFSSQAKLLHNLGNPEVKNLLGNKVRTLNHSGFRRYYIARNTIFMYREFYRTFPNWILYDVYIGIYSLISILLFERNKFEKLGYSLKGIYHGLLGVKGKLH</sequence>
<dbReference type="Proteomes" id="UP000318717">
    <property type="component" value="Unassembled WGS sequence"/>
</dbReference>
<dbReference type="Gene3D" id="3.90.550.10">
    <property type="entry name" value="Spore Coat Polysaccharide Biosynthesis Protein SpsA, Chain A"/>
    <property type="match status" value="1"/>
</dbReference>
<evidence type="ECO:0000259" key="5">
    <source>
        <dbReference type="Pfam" id="PF00535"/>
    </source>
</evidence>
<protein>
    <submittedName>
        <fullName evidence="6">Glycosyl transferase</fullName>
    </submittedName>
</protein>
<feature type="transmembrane region" description="Helical" evidence="4">
    <location>
        <begin position="261"/>
        <end position="279"/>
    </location>
</feature>
<dbReference type="RefSeq" id="WP_141347231.1">
    <property type="nucleotide sequence ID" value="NZ_BJLF01000027.1"/>
</dbReference>